<gene>
    <name evidence="1" type="ORF">PR003_g20934</name>
</gene>
<dbReference type="EMBL" id="QXFT01001912">
    <property type="protein sequence ID" value="KAE9307700.1"/>
    <property type="molecule type" value="Genomic_DNA"/>
</dbReference>
<protein>
    <submittedName>
        <fullName evidence="1">Uncharacterized protein</fullName>
    </submittedName>
</protein>
<evidence type="ECO:0000313" key="1">
    <source>
        <dbReference type="EMBL" id="KAE9307700.1"/>
    </source>
</evidence>
<reference evidence="1 2" key="1">
    <citation type="submission" date="2018-08" db="EMBL/GenBank/DDBJ databases">
        <title>Genomic investigation of the strawberry pathogen Phytophthora fragariae indicates pathogenicity is determined by transcriptional variation in three key races.</title>
        <authorList>
            <person name="Adams T.M."/>
            <person name="Armitage A.D."/>
            <person name="Sobczyk M.K."/>
            <person name="Bates H.J."/>
            <person name="Dunwell J.M."/>
            <person name="Nellist C.F."/>
            <person name="Harrison R.J."/>
        </authorList>
    </citation>
    <scope>NUCLEOTIDE SEQUENCE [LARGE SCALE GENOMIC DNA]</scope>
    <source>
        <strain evidence="1 2">SCRP333</strain>
    </source>
</reference>
<sequence length="75" mass="8266">MGPVRLVGRGVAGSLATMQAYSRRFRALQGKGVEGVAHDSLQRSCCAMIVRWNRMLWANASFVGWLEAREEVVGN</sequence>
<proteinExistence type="predicted"/>
<dbReference type="AlphaFoldDB" id="A0A6A4DU99"/>
<name>A0A6A4DU99_9STRA</name>
<organism evidence="1 2">
    <name type="scientific">Phytophthora rubi</name>
    <dbReference type="NCBI Taxonomy" id="129364"/>
    <lineage>
        <taxon>Eukaryota</taxon>
        <taxon>Sar</taxon>
        <taxon>Stramenopiles</taxon>
        <taxon>Oomycota</taxon>
        <taxon>Peronosporomycetes</taxon>
        <taxon>Peronosporales</taxon>
        <taxon>Peronosporaceae</taxon>
        <taxon>Phytophthora</taxon>
    </lineage>
</organism>
<dbReference type="Proteomes" id="UP000434957">
    <property type="component" value="Unassembled WGS sequence"/>
</dbReference>
<evidence type="ECO:0000313" key="2">
    <source>
        <dbReference type="Proteomes" id="UP000434957"/>
    </source>
</evidence>
<comment type="caution">
    <text evidence="1">The sequence shown here is derived from an EMBL/GenBank/DDBJ whole genome shotgun (WGS) entry which is preliminary data.</text>
</comment>
<keyword evidence="2" id="KW-1185">Reference proteome</keyword>
<accession>A0A6A4DU99</accession>